<dbReference type="InterPro" id="IPR002048">
    <property type="entry name" value="EF_hand_dom"/>
</dbReference>
<dbReference type="InterPro" id="IPR018247">
    <property type="entry name" value="EF_Hand_1_Ca_BS"/>
</dbReference>
<keyword evidence="1" id="KW-0479">Metal-binding</keyword>
<dbReference type="Proteomes" id="UP000037460">
    <property type="component" value="Unassembled WGS sequence"/>
</dbReference>
<organism evidence="5 6">
    <name type="scientific">Chrysochromulina tobinii</name>
    <dbReference type="NCBI Taxonomy" id="1460289"/>
    <lineage>
        <taxon>Eukaryota</taxon>
        <taxon>Haptista</taxon>
        <taxon>Haptophyta</taxon>
        <taxon>Prymnesiophyceae</taxon>
        <taxon>Prymnesiales</taxon>
        <taxon>Chrysochromulinaceae</taxon>
        <taxon>Chrysochromulina</taxon>
    </lineage>
</organism>
<name>A0A0M0JRG4_9EUKA</name>
<proteinExistence type="predicted"/>
<keyword evidence="2" id="KW-0677">Repeat</keyword>
<keyword evidence="3" id="KW-0106">Calcium</keyword>
<evidence type="ECO:0000313" key="6">
    <source>
        <dbReference type="Proteomes" id="UP000037460"/>
    </source>
</evidence>
<dbReference type="SUPFAM" id="SSF47473">
    <property type="entry name" value="EF-hand"/>
    <property type="match status" value="1"/>
</dbReference>
<comment type="caution">
    <text evidence="5">The sequence shown here is derived from an EMBL/GenBank/DDBJ whole genome shotgun (WGS) entry which is preliminary data.</text>
</comment>
<feature type="domain" description="EF-hand" evidence="4">
    <location>
        <begin position="291"/>
        <end position="326"/>
    </location>
</feature>
<gene>
    <name evidence="5" type="ORF">Ctob_007383</name>
</gene>
<dbReference type="Pfam" id="PF13499">
    <property type="entry name" value="EF-hand_7"/>
    <property type="match status" value="1"/>
</dbReference>
<evidence type="ECO:0000256" key="3">
    <source>
        <dbReference type="ARBA" id="ARBA00022837"/>
    </source>
</evidence>
<feature type="domain" description="EF-hand" evidence="4">
    <location>
        <begin position="403"/>
        <end position="438"/>
    </location>
</feature>
<keyword evidence="6" id="KW-1185">Reference proteome</keyword>
<accession>A0A0M0JRG4</accession>
<dbReference type="PANTHER" id="PTHR10891">
    <property type="entry name" value="EF-HAND CALCIUM-BINDING DOMAIN CONTAINING PROTEIN"/>
    <property type="match status" value="1"/>
</dbReference>
<reference evidence="6" key="1">
    <citation type="journal article" date="2015" name="PLoS Genet.">
        <title>Genome Sequence and Transcriptome Analyses of Chrysochromulina tobin: Metabolic Tools for Enhanced Algal Fitness in the Prominent Order Prymnesiales (Haptophyceae).</title>
        <authorList>
            <person name="Hovde B.T."/>
            <person name="Deodato C.R."/>
            <person name="Hunsperger H.M."/>
            <person name="Ryken S.A."/>
            <person name="Yost W."/>
            <person name="Jha R.K."/>
            <person name="Patterson J."/>
            <person name="Monnat R.J. Jr."/>
            <person name="Barlow S.B."/>
            <person name="Starkenburg S.R."/>
            <person name="Cattolico R.A."/>
        </authorList>
    </citation>
    <scope>NUCLEOTIDE SEQUENCE</scope>
    <source>
        <strain evidence="6">CCMP291</strain>
    </source>
</reference>
<evidence type="ECO:0000256" key="1">
    <source>
        <dbReference type="ARBA" id="ARBA00022723"/>
    </source>
</evidence>
<dbReference type="PROSITE" id="PS00018">
    <property type="entry name" value="EF_HAND_1"/>
    <property type="match status" value="2"/>
</dbReference>
<dbReference type="AlphaFoldDB" id="A0A0M0JRG4"/>
<dbReference type="Gene3D" id="1.10.238.10">
    <property type="entry name" value="EF-hand"/>
    <property type="match status" value="2"/>
</dbReference>
<evidence type="ECO:0000259" key="4">
    <source>
        <dbReference type="PROSITE" id="PS50222"/>
    </source>
</evidence>
<dbReference type="EMBL" id="JWZX01002471">
    <property type="protein sequence ID" value="KOO29055.1"/>
    <property type="molecule type" value="Genomic_DNA"/>
</dbReference>
<dbReference type="GO" id="GO:0005509">
    <property type="term" value="F:calcium ion binding"/>
    <property type="evidence" value="ECO:0007669"/>
    <property type="project" value="InterPro"/>
</dbReference>
<dbReference type="InterPro" id="IPR039647">
    <property type="entry name" value="EF_hand_pair_protein_CML-like"/>
</dbReference>
<evidence type="ECO:0000313" key="5">
    <source>
        <dbReference type="EMBL" id="KOO29055.1"/>
    </source>
</evidence>
<dbReference type="SMART" id="SM00054">
    <property type="entry name" value="EFh"/>
    <property type="match status" value="2"/>
</dbReference>
<dbReference type="CDD" id="cd00051">
    <property type="entry name" value="EFh"/>
    <property type="match status" value="2"/>
</dbReference>
<evidence type="ECO:0000256" key="2">
    <source>
        <dbReference type="ARBA" id="ARBA00022737"/>
    </source>
</evidence>
<sequence>MMTRSTANMILSIGQPLQPHAVFTKEADAFAFARDKCRAPSPDMPSDSPEALQVLDATPVTSDGGSLLRVLSPTTAKVSDGSRGSRRRERSSGLFSFPFTVPAKKTVKWELDTLPDTAPPSALDYVASHMLCGGGRRGDGGIQKLEEATAGSPRTPGSDPAMTDRELPDAPWDAALQSALKRFLNVHGATPPLLTPSWPEWNMKAVCALQVFLKEQGATTLEVTGLMGGMPILFGLSQESDLTVRALQEFLLAFMISPREHTVPDVKHVMKSWKALAATGLAKMGSSLDSEDPSKLRAVFDNIDLDKTGTIEAEEVSKYLASQLGLNADVADAEASAMIGMADVEQPFGSVDFHEFSEIVRQAKAATQIQQAVRNPNRTHVMKSWKALAATGLAKMGSSLDSEDPSKLRAVFDNIDLDKTGTIEAEEVSKYLASQLGLNAAVADAEASAMIGMADVEQPFGSVDFHEFGEIVRQAKGWKHIQEAVRSRKVKGEG</sequence>
<dbReference type="InterPro" id="IPR011992">
    <property type="entry name" value="EF-hand-dom_pair"/>
</dbReference>
<protein>
    <recommendedName>
        <fullName evidence="4">EF-hand domain-containing protein</fullName>
    </recommendedName>
</protein>
<dbReference type="PROSITE" id="PS50222">
    <property type="entry name" value="EF_HAND_2"/>
    <property type="match status" value="2"/>
</dbReference>